<protein>
    <submittedName>
        <fullName evidence="3">Uncharacterized protein</fullName>
    </submittedName>
</protein>
<evidence type="ECO:0000256" key="2">
    <source>
        <dbReference type="SAM" id="MobiDB-lite"/>
    </source>
</evidence>
<feature type="compositionally biased region" description="Low complexity" evidence="2">
    <location>
        <begin position="395"/>
        <end position="406"/>
    </location>
</feature>
<dbReference type="AlphaFoldDB" id="A0A0C9VGF7"/>
<proteinExistence type="predicted"/>
<reference evidence="3 4" key="1">
    <citation type="submission" date="2014-06" db="EMBL/GenBank/DDBJ databases">
        <title>Evolutionary Origins and Diversification of the Mycorrhizal Mutualists.</title>
        <authorList>
            <consortium name="DOE Joint Genome Institute"/>
            <consortium name="Mycorrhizal Genomics Consortium"/>
            <person name="Kohler A."/>
            <person name="Kuo A."/>
            <person name="Nagy L.G."/>
            <person name="Floudas D."/>
            <person name="Copeland A."/>
            <person name="Barry K.W."/>
            <person name="Cichocki N."/>
            <person name="Veneault-Fourrey C."/>
            <person name="LaButti K."/>
            <person name="Lindquist E.A."/>
            <person name="Lipzen A."/>
            <person name="Lundell T."/>
            <person name="Morin E."/>
            <person name="Murat C."/>
            <person name="Riley R."/>
            <person name="Ohm R."/>
            <person name="Sun H."/>
            <person name="Tunlid A."/>
            <person name="Henrissat B."/>
            <person name="Grigoriev I.V."/>
            <person name="Hibbett D.S."/>
            <person name="Martin F."/>
        </authorList>
    </citation>
    <scope>NUCLEOTIDE SEQUENCE [LARGE SCALE GENOMIC DNA]</scope>
    <source>
        <strain evidence="3 4">SS14</strain>
    </source>
</reference>
<dbReference type="HOGENOM" id="CLU_044873_0_0_1"/>
<feature type="coiled-coil region" evidence="1">
    <location>
        <begin position="44"/>
        <end position="78"/>
    </location>
</feature>
<dbReference type="Proteomes" id="UP000054279">
    <property type="component" value="Unassembled WGS sequence"/>
</dbReference>
<dbReference type="PANTHER" id="PTHR21974:SF2">
    <property type="entry name" value="RE15880P"/>
    <property type="match status" value="1"/>
</dbReference>
<feature type="compositionally biased region" description="Polar residues" evidence="2">
    <location>
        <begin position="378"/>
        <end position="394"/>
    </location>
</feature>
<dbReference type="PANTHER" id="PTHR21974">
    <property type="entry name" value="RE15880P"/>
    <property type="match status" value="1"/>
</dbReference>
<keyword evidence="4" id="KW-1185">Reference proteome</keyword>
<keyword evidence="1" id="KW-0175">Coiled coil</keyword>
<dbReference type="EMBL" id="KN837109">
    <property type="protein sequence ID" value="KIJ46119.1"/>
    <property type="molecule type" value="Genomic_DNA"/>
</dbReference>
<evidence type="ECO:0000313" key="4">
    <source>
        <dbReference type="Proteomes" id="UP000054279"/>
    </source>
</evidence>
<name>A0A0C9VGF7_SPHS4</name>
<organism evidence="3 4">
    <name type="scientific">Sphaerobolus stellatus (strain SS14)</name>
    <dbReference type="NCBI Taxonomy" id="990650"/>
    <lineage>
        <taxon>Eukaryota</taxon>
        <taxon>Fungi</taxon>
        <taxon>Dikarya</taxon>
        <taxon>Basidiomycota</taxon>
        <taxon>Agaricomycotina</taxon>
        <taxon>Agaricomycetes</taxon>
        <taxon>Phallomycetidae</taxon>
        <taxon>Geastrales</taxon>
        <taxon>Sphaerobolaceae</taxon>
        <taxon>Sphaerobolus</taxon>
    </lineage>
</organism>
<feature type="coiled-coil region" evidence="1">
    <location>
        <begin position="297"/>
        <end position="349"/>
    </location>
</feature>
<feature type="coiled-coil region" evidence="1">
    <location>
        <begin position="119"/>
        <end position="195"/>
    </location>
</feature>
<evidence type="ECO:0000313" key="3">
    <source>
        <dbReference type="EMBL" id="KIJ46119.1"/>
    </source>
</evidence>
<accession>A0A0C9VGF7</accession>
<feature type="region of interest" description="Disordered" evidence="2">
    <location>
        <begin position="377"/>
        <end position="436"/>
    </location>
</feature>
<gene>
    <name evidence="3" type="ORF">M422DRAFT_226896</name>
</gene>
<dbReference type="OrthoDB" id="2562743at2759"/>
<sequence>MSSSPTLTTPENIRANAHYHTQLLAEIAEMDYIPAALQQQDEYVADLELQAQLGEKKLQQLEEKVEKERRMHESLGDSTARRLAHKLTGRKEKFKEREKQEDQEYIQAITRQFTENENLQALKHLLVEAKQEQSALRSKKERYDSFKQQLDNLYSEVFEGPSESYPEEDRMEYDLHEAETRYDRIQRTVNQESQAAQILSQAITSMTECLNNVYKALNYSTFDPWPSRTLADIIQREPKLQVAQGLAYKAHSFVEQACRISPQVTPIERVNITEGSLGGDPFTDYIFTDMPSLRSQIENASAEVVSALNRLKAERDACINRADTTGSELERIAQELEDRRQELTSFRRATFESVAATLTPLPEGRPPTYEQVLDVLEQPQTPVSRNRLSTGSDGSASTLSAPPSSTDPVAPAAERSATPPYWASNTLVSSPRWGSRNPYAAALAQRSLSS</sequence>
<evidence type="ECO:0000256" key="1">
    <source>
        <dbReference type="SAM" id="Coils"/>
    </source>
</evidence>